<keyword evidence="2 5" id="KW-0489">Methyltransferase</keyword>
<dbReference type="PANTHER" id="PTHR44942">
    <property type="entry name" value="METHYLTRANSF_11 DOMAIN-CONTAINING PROTEIN"/>
    <property type="match status" value="1"/>
</dbReference>
<feature type="domain" description="Methyltransferase type 11" evidence="4">
    <location>
        <begin position="46"/>
        <end position="141"/>
    </location>
</feature>
<protein>
    <submittedName>
        <fullName evidence="5">SAM-dependent methyltransferase</fullName>
    </submittedName>
</protein>
<sequence>MGIKKDVQKQFGRSADSYVTSKGHRKGKDLKKLVEIAQTNRTEQALDIATGGGHTANALAPFVQKVIAMDLTIEMLTAAEEFITSNGHHNVDFVQGDAEKLPFSDGLFDIVSCRIAAHHFPNIETFISEVHRVLKNGGQLLLDDNVASEVDEFDQFYNHIEKVRDYSHYRAWKKSEWLQMLEVKGFEIQELHRFEKQFEFHNWCERMHLSDVEKQALNELMMQSSESVKSKFRIHIENEQVISFQGEAMLLRARKR</sequence>
<keyword evidence="6" id="KW-1185">Reference proteome</keyword>
<evidence type="ECO:0000256" key="2">
    <source>
        <dbReference type="ARBA" id="ARBA00022603"/>
    </source>
</evidence>
<dbReference type="PANTHER" id="PTHR44942:SF4">
    <property type="entry name" value="METHYLTRANSFERASE TYPE 11 DOMAIN-CONTAINING PROTEIN"/>
    <property type="match status" value="1"/>
</dbReference>
<dbReference type="GO" id="GO:0032259">
    <property type="term" value="P:methylation"/>
    <property type="evidence" value="ECO:0007669"/>
    <property type="project" value="UniProtKB-KW"/>
</dbReference>
<evidence type="ECO:0000313" key="6">
    <source>
        <dbReference type="Proteomes" id="UP000095209"/>
    </source>
</evidence>
<gene>
    <name evidence="5" type="ORF">BFG57_00905</name>
</gene>
<dbReference type="InterPro" id="IPR029063">
    <property type="entry name" value="SAM-dependent_MTases_sf"/>
</dbReference>
<dbReference type="Pfam" id="PF08241">
    <property type="entry name" value="Methyltransf_11"/>
    <property type="match status" value="1"/>
</dbReference>
<dbReference type="InterPro" id="IPR013216">
    <property type="entry name" value="Methyltransf_11"/>
</dbReference>
<comment type="caution">
    <text evidence="5">The sequence shown here is derived from an EMBL/GenBank/DDBJ whole genome shotgun (WGS) entry which is preliminary data.</text>
</comment>
<accession>A0A1E5LHN2</accession>
<evidence type="ECO:0000313" key="5">
    <source>
        <dbReference type="EMBL" id="OEH93577.1"/>
    </source>
</evidence>
<evidence type="ECO:0000259" key="4">
    <source>
        <dbReference type="Pfam" id="PF08241"/>
    </source>
</evidence>
<dbReference type="GO" id="GO:0008757">
    <property type="term" value="F:S-adenosylmethionine-dependent methyltransferase activity"/>
    <property type="evidence" value="ECO:0007669"/>
    <property type="project" value="InterPro"/>
</dbReference>
<dbReference type="SUPFAM" id="SSF53335">
    <property type="entry name" value="S-adenosyl-L-methionine-dependent methyltransferases"/>
    <property type="match status" value="1"/>
</dbReference>
<dbReference type="CDD" id="cd02440">
    <property type="entry name" value="AdoMet_MTases"/>
    <property type="match status" value="1"/>
</dbReference>
<dbReference type="RefSeq" id="WP_069716480.1">
    <property type="nucleotide sequence ID" value="NZ_MJEH01000011.1"/>
</dbReference>
<dbReference type="InterPro" id="IPR051052">
    <property type="entry name" value="Diverse_substrate_MTase"/>
</dbReference>
<proteinExistence type="inferred from homology"/>
<dbReference type="Gene3D" id="3.40.50.150">
    <property type="entry name" value="Vaccinia Virus protein VP39"/>
    <property type="match status" value="1"/>
</dbReference>
<reference evidence="5 6" key="1">
    <citation type="submission" date="2016-08" db="EMBL/GenBank/DDBJ databases">
        <title>Genome of Bacillus solimangrovi GH2-4.</title>
        <authorList>
            <person name="Lim S."/>
            <person name="Kim B.-C."/>
        </authorList>
    </citation>
    <scope>NUCLEOTIDE SEQUENCE [LARGE SCALE GENOMIC DNA]</scope>
    <source>
        <strain evidence="5 6">GH2-4</strain>
    </source>
</reference>
<name>A0A1E5LHN2_9BACI</name>
<dbReference type="EMBL" id="MJEH01000011">
    <property type="protein sequence ID" value="OEH93577.1"/>
    <property type="molecule type" value="Genomic_DNA"/>
</dbReference>
<dbReference type="Proteomes" id="UP000095209">
    <property type="component" value="Unassembled WGS sequence"/>
</dbReference>
<evidence type="ECO:0000256" key="1">
    <source>
        <dbReference type="ARBA" id="ARBA00008361"/>
    </source>
</evidence>
<organism evidence="5 6">
    <name type="scientific">Bacillus solimangrovi</name>
    <dbReference type="NCBI Taxonomy" id="1305675"/>
    <lineage>
        <taxon>Bacteria</taxon>
        <taxon>Bacillati</taxon>
        <taxon>Bacillota</taxon>
        <taxon>Bacilli</taxon>
        <taxon>Bacillales</taxon>
        <taxon>Bacillaceae</taxon>
        <taxon>Bacillus</taxon>
    </lineage>
</organism>
<dbReference type="STRING" id="1305675.BFG57_00905"/>
<comment type="similarity">
    <text evidence="1">Belongs to the methyltransferase superfamily.</text>
</comment>
<dbReference type="OrthoDB" id="43862at2"/>
<evidence type="ECO:0000256" key="3">
    <source>
        <dbReference type="ARBA" id="ARBA00022679"/>
    </source>
</evidence>
<dbReference type="AlphaFoldDB" id="A0A1E5LHN2"/>
<keyword evidence="3 5" id="KW-0808">Transferase</keyword>